<protein>
    <submittedName>
        <fullName evidence="3">Uncharacterized protein</fullName>
    </submittedName>
</protein>
<keyword evidence="2" id="KW-1133">Transmembrane helix</keyword>
<dbReference type="AlphaFoldDB" id="F2UHF9"/>
<dbReference type="EMBL" id="GL832974">
    <property type="protein sequence ID" value="EGD76558.1"/>
    <property type="molecule type" value="Genomic_DNA"/>
</dbReference>
<evidence type="ECO:0000313" key="4">
    <source>
        <dbReference type="Proteomes" id="UP000007799"/>
    </source>
</evidence>
<dbReference type="GeneID" id="16072032"/>
<feature type="compositionally biased region" description="Gly residues" evidence="1">
    <location>
        <begin position="122"/>
        <end position="132"/>
    </location>
</feature>
<feature type="transmembrane region" description="Helical" evidence="2">
    <location>
        <begin position="270"/>
        <end position="293"/>
    </location>
</feature>
<evidence type="ECO:0000256" key="1">
    <source>
        <dbReference type="SAM" id="MobiDB-lite"/>
    </source>
</evidence>
<feature type="transmembrane region" description="Helical" evidence="2">
    <location>
        <begin position="343"/>
        <end position="361"/>
    </location>
</feature>
<feature type="transmembrane region" description="Helical" evidence="2">
    <location>
        <begin position="70"/>
        <end position="90"/>
    </location>
</feature>
<feature type="transmembrane region" description="Helical" evidence="2">
    <location>
        <begin position="299"/>
        <end position="323"/>
    </location>
</feature>
<dbReference type="Proteomes" id="UP000007799">
    <property type="component" value="Unassembled WGS sequence"/>
</dbReference>
<feature type="transmembrane region" description="Helical" evidence="2">
    <location>
        <begin position="31"/>
        <end position="50"/>
    </location>
</feature>
<dbReference type="InParanoid" id="F2UHF9"/>
<dbReference type="KEGG" id="sre:PTSG_07673"/>
<evidence type="ECO:0000256" key="2">
    <source>
        <dbReference type="SAM" id="Phobius"/>
    </source>
</evidence>
<name>F2UHF9_SALR5</name>
<feature type="compositionally biased region" description="Gly residues" evidence="1">
    <location>
        <begin position="238"/>
        <end position="258"/>
    </location>
</feature>
<feature type="compositionally biased region" description="Acidic residues" evidence="1">
    <location>
        <begin position="154"/>
        <end position="165"/>
    </location>
</feature>
<gene>
    <name evidence="3" type="ORF">PTSG_07673</name>
</gene>
<keyword evidence="2" id="KW-0472">Membrane</keyword>
<sequence length="489" mass="53247">MEHSGRIAHLRGEDYLNVKYSHTRRQWMQRYFLAGFFACAGLLELFLSAFDSYRVLVYTEAIIDRHRFLYMGVLRVVNVLTYFQLATLLLPHKLHPPMTSVMMRHHTTEQAIARHRHIHGTRGVGGDGGGGDEWSERVSGDGTRQSVVDVTASDSEDDGADDGGSDGDRGTTAGGDGGRKPTRLLRRLRGFNGGASSTDRLPRPRNSRRDGGGRRASVFHSMVQRRDGGFHELELDGHGNGGDGGGGGGGGGDGGGNGPVVQRVADGLGLVPLAVLLPAVVLAGFVISVQYGACKSPHYYAVAWMLVSCFNIGVSLTLLVRWLGPFPSARLKSQLTLLHPRTFTWGPTVWMVLLCVLMSTASTGLLVHRDAVAADVTLAEVVQQVDMVLAMVVGMATHAKRQSPDSREHRKWAQLCSNRAFAIMLLLAFSQFAICFANLDNYVRLNSPGFVHTRLPLIDHWALGLYPFFILARLGLGLLLARSCIACHV</sequence>
<dbReference type="RefSeq" id="XP_004991472.1">
    <property type="nucleotide sequence ID" value="XM_004991415.1"/>
</dbReference>
<feature type="transmembrane region" description="Helical" evidence="2">
    <location>
        <begin position="381"/>
        <end position="399"/>
    </location>
</feature>
<proteinExistence type="predicted"/>
<feature type="compositionally biased region" description="Basic residues" evidence="1">
    <location>
        <begin position="180"/>
        <end position="189"/>
    </location>
</feature>
<evidence type="ECO:0000313" key="3">
    <source>
        <dbReference type="EMBL" id="EGD76558.1"/>
    </source>
</evidence>
<feature type="transmembrane region" description="Helical" evidence="2">
    <location>
        <begin position="420"/>
        <end position="439"/>
    </location>
</feature>
<feature type="region of interest" description="Disordered" evidence="1">
    <location>
        <begin position="231"/>
        <end position="258"/>
    </location>
</feature>
<reference evidence="3" key="1">
    <citation type="submission" date="2009-08" db="EMBL/GenBank/DDBJ databases">
        <title>Annotation of Salpingoeca rosetta.</title>
        <authorList>
            <consortium name="The Broad Institute Genome Sequencing Platform"/>
            <person name="Russ C."/>
            <person name="Cuomo C."/>
            <person name="Burger G."/>
            <person name="Gray M.W."/>
            <person name="Holland P.W.H."/>
            <person name="King N."/>
            <person name="Lang F.B.F."/>
            <person name="Roger A.J."/>
            <person name="Ruiz-Trillo I."/>
            <person name="Young S.K."/>
            <person name="Zeng Q."/>
            <person name="Gargeya S."/>
            <person name="Alvarado L."/>
            <person name="Berlin A."/>
            <person name="Chapman S.B."/>
            <person name="Chen Z."/>
            <person name="Freedman E."/>
            <person name="Gellesch M."/>
            <person name="Goldberg J."/>
            <person name="Griggs A."/>
            <person name="Gujja S."/>
            <person name="Heilman E."/>
            <person name="Heiman D."/>
            <person name="Howarth C."/>
            <person name="Mehta T."/>
            <person name="Neiman D."/>
            <person name="Pearson M."/>
            <person name="Roberts A."/>
            <person name="Saif S."/>
            <person name="Shea T."/>
            <person name="Shenoy N."/>
            <person name="Sisk P."/>
            <person name="Stolte C."/>
            <person name="Sykes S."/>
            <person name="White J."/>
            <person name="Yandava C."/>
            <person name="Haas B."/>
            <person name="Nusbaum C."/>
            <person name="Birren B."/>
        </authorList>
    </citation>
    <scope>NUCLEOTIDE SEQUENCE [LARGE SCALE GENOMIC DNA]</scope>
    <source>
        <strain evidence="3">ATCC 50818</strain>
    </source>
</reference>
<feature type="region of interest" description="Disordered" evidence="1">
    <location>
        <begin position="117"/>
        <end position="219"/>
    </location>
</feature>
<organism evidence="4">
    <name type="scientific">Salpingoeca rosetta (strain ATCC 50818 / BSB-021)</name>
    <dbReference type="NCBI Taxonomy" id="946362"/>
    <lineage>
        <taxon>Eukaryota</taxon>
        <taxon>Choanoflagellata</taxon>
        <taxon>Craspedida</taxon>
        <taxon>Salpingoecidae</taxon>
        <taxon>Salpingoeca</taxon>
    </lineage>
</organism>
<keyword evidence="2" id="KW-0812">Transmembrane</keyword>
<feature type="transmembrane region" description="Helical" evidence="2">
    <location>
        <begin position="461"/>
        <end position="481"/>
    </location>
</feature>
<accession>F2UHF9</accession>
<keyword evidence="4" id="KW-1185">Reference proteome</keyword>